<feature type="region of interest" description="Disordered" evidence="1">
    <location>
        <begin position="1"/>
        <end position="63"/>
    </location>
</feature>
<dbReference type="EMBL" id="CAJMXA010000096">
    <property type="protein sequence ID" value="CAE6415799.1"/>
    <property type="molecule type" value="Genomic_DNA"/>
</dbReference>
<feature type="compositionally biased region" description="Polar residues" evidence="1">
    <location>
        <begin position="32"/>
        <end position="42"/>
    </location>
</feature>
<sequence>MSESGTRGVRFADGTFRPQQSTETALAGRLQSPGSTYGSKFSSAEPGSYVTGTKTPPERADTNRRKRTLLALIDELAALREEDLEMERETKSNVVIKDERASRDAEGIERFRAFDKRIQSLDLKLQAFVNAARQLASNVGLLNAAYHLRARLRQVQFFFRKNAAELFDAITRMPNDGNQPYSARKRGEARRNTAIGPENTGPWSTEIEDLPDEMEKLAEDLDAFLMRLNDIPELTDETVDASIIAFEGDLRYRASCLRDFEGQLKYVAVAQYINDLTEDFGAHIESMVDPLNTLINASGILFHGSSVFTGFLDRCSISSPFPGAHHGWIAKLISCHLVNALWFSSLVFSVASAINSQLAYHCKAP</sequence>
<evidence type="ECO:0000256" key="1">
    <source>
        <dbReference type="SAM" id="MobiDB-lite"/>
    </source>
</evidence>
<protein>
    <submittedName>
        <fullName evidence="2">Uncharacterized protein</fullName>
    </submittedName>
</protein>
<organism evidence="2 3">
    <name type="scientific">Rhizoctonia solani</name>
    <dbReference type="NCBI Taxonomy" id="456999"/>
    <lineage>
        <taxon>Eukaryota</taxon>
        <taxon>Fungi</taxon>
        <taxon>Dikarya</taxon>
        <taxon>Basidiomycota</taxon>
        <taxon>Agaricomycotina</taxon>
        <taxon>Agaricomycetes</taxon>
        <taxon>Cantharellales</taxon>
        <taxon>Ceratobasidiaceae</taxon>
        <taxon>Rhizoctonia</taxon>
    </lineage>
</organism>
<reference evidence="2" key="1">
    <citation type="submission" date="2021-01" db="EMBL/GenBank/DDBJ databases">
        <authorList>
            <person name="Kaushik A."/>
        </authorList>
    </citation>
    <scope>NUCLEOTIDE SEQUENCE</scope>
    <source>
        <strain evidence="2">AG6-10EEA</strain>
    </source>
</reference>
<feature type="region of interest" description="Disordered" evidence="1">
    <location>
        <begin position="178"/>
        <end position="205"/>
    </location>
</feature>
<proteinExistence type="predicted"/>
<evidence type="ECO:0000313" key="2">
    <source>
        <dbReference type="EMBL" id="CAE6415799.1"/>
    </source>
</evidence>
<gene>
    <name evidence="2" type="ORF">RDB_LOCUS6215</name>
</gene>
<accession>A0A8H3AD86</accession>
<comment type="caution">
    <text evidence="2">The sequence shown here is derived from an EMBL/GenBank/DDBJ whole genome shotgun (WGS) entry which is preliminary data.</text>
</comment>
<name>A0A8H3AD86_9AGAM</name>
<evidence type="ECO:0000313" key="3">
    <source>
        <dbReference type="Proteomes" id="UP000663853"/>
    </source>
</evidence>
<dbReference type="AlphaFoldDB" id="A0A8H3AD86"/>
<dbReference type="Proteomes" id="UP000663853">
    <property type="component" value="Unassembled WGS sequence"/>
</dbReference>